<dbReference type="Proteomes" id="UP000003167">
    <property type="component" value="Unassembled WGS sequence"/>
</dbReference>
<dbReference type="STRING" id="999422.HMPREF9944_02157"/>
<organism evidence="2 3">
    <name type="scientific">Segatella maculosa OT 289</name>
    <dbReference type="NCBI Taxonomy" id="999422"/>
    <lineage>
        <taxon>Bacteria</taxon>
        <taxon>Pseudomonadati</taxon>
        <taxon>Bacteroidota</taxon>
        <taxon>Bacteroidia</taxon>
        <taxon>Bacteroidales</taxon>
        <taxon>Prevotellaceae</taxon>
        <taxon>Segatella</taxon>
    </lineage>
</organism>
<evidence type="ECO:0000256" key="1">
    <source>
        <dbReference type="SAM" id="Phobius"/>
    </source>
</evidence>
<keyword evidence="1" id="KW-1133">Transmembrane helix</keyword>
<keyword evidence="3" id="KW-1185">Reference proteome</keyword>
<dbReference type="AlphaFoldDB" id="H1HQ77"/>
<protein>
    <submittedName>
        <fullName evidence="2">Uncharacterized protein</fullName>
    </submittedName>
</protein>
<sequence length="121" mass="13753">MEIDEEILLTKSGKKNPFTVPDGYFEHFTSQLMDSLPDPKEKKILSPAPKHNFYIYCAATAACIVVFVALFCVSFFKENRPIANSAAVLKEHHDAEDRTFDRIADYTMMDNEDIYASVADH</sequence>
<keyword evidence="1" id="KW-0472">Membrane</keyword>
<feature type="transmembrane region" description="Helical" evidence="1">
    <location>
        <begin position="53"/>
        <end position="76"/>
    </location>
</feature>
<comment type="caution">
    <text evidence="2">The sequence shown here is derived from an EMBL/GenBank/DDBJ whole genome shotgun (WGS) entry which is preliminary data.</text>
</comment>
<gene>
    <name evidence="2" type="ORF">HMPREF9944_02157</name>
</gene>
<evidence type="ECO:0000313" key="3">
    <source>
        <dbReference type="Proteomes" id="UP000003167"/>
    </source>
</evidence>
<keyword evidence="1" id="KW-0812">Transmembrane</keyword>
<name>H1HQ77_9BACT</name>
<proteinExistence type="predicted"/>
<evidence type="ECO:0000313" key="2">
    <source>
        <dbReference type="EMBL" id="EHO66982.1"/>
    </source>
</evidence>
<reference evidence="2 3" key="1">
    <citation type="submission" date="2011-12" db="EMBL/GenBank/DDBJ databases">
        <title>The Genome Sequence of Prevotella maculosa OT 289.</title>
        <authorList>
            <consortium name="The Broad Institute Genome Sequencing Platform"/>
            <person name="Earl A."/>
            <person name="Ward D."/>
            <person name="Feldgarden M."/>
            <person name="Gevers D."/>
            <person name="Izard J."/>
            <person name="Blanton J.M."/>
            <person name="Mathney J."/>
            <person name="Tanner A.C."/>
            <person name="Dewhirst F.E."/>
            <person name="Young S.K."/>
            <person name="Zeng Q."/>
            <person name="Gargeya S."/>
            <person name="Fitzgerald M."/>
            <person name="Haas B."/>
            <person name="Abouelleil A."/>
            <person name="Alvarado L."/>
            <person name="Arachchi H.M."/>
            <person name="Berlin A."/>
            <person name="Chapman S.B."/>
            <person name="Gearin G."/>
            <person name="Goldberg J."/>
            <person name="Griggs A."/>
            <person name="Gujja S."/>
            <person name="Hansen M."/>
            <person name="Heiman D."/>
            <person name="Howarth C."/>
            <person name="Larimer J."/>
            <person name="Lui A."/>
            <person name="MacDonald P.J.P."/>
            <person name="McCowen C."/>
            <person name="Montmayeur A."/>
            <person name="Murphy C."/>
            <person name="Neiman D."/>
            <person name="Pearson M."/>
            <person name="Priest M."/>
            <person name="Roberts A."/>
            <person name="Saif S."/>
            <person name="Shea T."/>
            <person name="Sisk P."/>
            <person name="Stolte C."/>
            <person name="Sykes S."/>
            <person name="Wortman J."/>
            <person name="Nusbaum C."/>
            <person name="Birren B."/>
        </authorList>
    </citation>
    <scope>NUCLEOTIDE SEQUENCE [LARGE SCALE GENOMIC DNA]</scope>
    <source>
        <strain evidence="2 3">OT 289</strain>
    </source>
</reference>
<dbReference type="HOGENOM" id="CLU_154574_0_0_10"/>
<dbReference type="RefSeq" id="WP_008566431.1">
    <property type="nucleotide sequence ID" value="NZ_JH594511.1"/>
</dbReference>
<dbReference type="PATRIC" id="fig|999422.3.peg.2429"/>
<dbReference type="EMBL" id="AGEK01000040">
    <property type="protein sequence ID" value="EHO66982.1"/>
    <property type="molecule type" value="Genomic_DNA"/>
</dbReference>
<accession>H1HQ77</accession>
<dbReference type="OrthoDB" id="1121419at2"/>